<gene>
    <name evidence="2" type="ORF">BN2476_750099</name>
</gene>
<comment type="caution">
    <text evidence="2">The sequence shown here is derived from an EMBL/GenBank/DDBJ whole genome shotgun (WGS) entry which is preliminary data.</text>
</comment>
<feature type="region of interest" description="Disordered" evidence="1">
    <location>
        <begin position="1"/>
        <end position="20"/>
    </location>
</feature>
<protein>
    <submittedName>
        <fullName evidence="2">Uncharacterized protein</fullName>
    </submittedName>
</protein>
<organism evidence="2 3">
    <name type="scientific">Paraburkholderia piptadeniae</name>
    <dbReference type="NCBI Taxonomy" id="1701573"/>
    <lineage>
        <taxon>Bacteria</taxon>
        <taxon>Pseudomonadati</taxon>
        <taxon>Pseudomonadota</taxon>
        <taxon>Betaproteobacteria</taxon>
        <taxon>Burkholderiales</taxon>
        <taxon>Burkholderiaceae</taxon>
        <taxon>Paraburkholderia</taxon>
    </lineage>
</organism>
<name>A0A1N7SS20_9BURK</name>
<dbReference type="AlphaFoldDB" id="A0A1N7SS20"/>
<evidence type="ECO:0000313" key="3">
    <source>
        <dbReference type="Proteomes" id="UP000195569"/>
    </source>
</evidence>
<dbReference type="Proteomes" id="UP000195569">
    <property type="component" value="Unassembled WGS sequence"/>
</dbReference>
<feature type="compositionally biased region" description="Basic and acidic residues" evidence="1">
    <location>
        <begin position="1"/>
        <end position="18"/>
    </location>
</feature>
<evidence type="ECO:0000256" key="1">
    <source>
        <dbReference type="SAM" id="MobiDB-lite"/>
    </source>
</evidence>
<dbReference type="EMBL" id="CYGY02000075">
    <property type="protein sequence ID" value="SIT50156.1"/>
    <property type="molecule type" value="Genomic_DNA"/>
</dbReference>
<sequence>MAVLDAEPKGGNHADHGGRGVTFRALAPATLARQSHALIHDFFADCYERTGPEAMCHNGAS</sequence>
<proteinExistence type="predicted"/>
<accession>A0A1N7SS20</accession>
<reference evidence="2" key="1">
    <citation type="submission" date="2016-12" db="EMBL/GenBank/DDBJ databases">
        <authorList>
            <person name="Moulin L."/>
        </authorList>
    </citation>
    <scope>NUCLEOTIDE SEQUENCE [LARGE SCALE GENOMIC DNA]</scope>
    <source>
        <strain evidence="2">STM 7183</strain>
    </source>
</reference>
<evidence type="ECO:0000313" key="2">
    <source>
        <dbReference type="EMBL" id="SIT50156.1"/>
    </source>
</evidence>
<keyword evidence="3" id="KW-1185">Reference proteome</keyword>